<feature type="compositionally biased region" description="Low complexity" evidence="1">
    <location>
        <begin position="1"/>
        <end position="10"/>
    </location>
</feature>
<feature type="compositionally biased region" description="Basic residues" evidence="1">
    <location>
        <begin position="11"/>
        <end position="30"/>
    </location>
</feature>
<sequence>MSAVSSGGRASRARRCSRKSSRSALRRSHRMVPSGEGLEFRHGLRRDEVHGGSPVQEGADLPQAHGTSSDREDGSRSRGEADHEGEVPGPLLSHRPVPPCRRRESSRASGRGGPIRRRRGRGGLSPRSIPCGGGIPGRRRSSGR</sequence>
<evidence type="ECO:0000256" key="1">
    <source>
        <dbReference type="SAM" id="MobiDB-lite"/>
    </source>
</evidence>
<comment type="caution">
    <text evidence="2">The sequence shown here is derived from an EMBL/GenBank/DDBJ whole genome shotgun (WGS) entry which is preliminary data.</text>
</comment>
<reference evidence="2" key="1">
    <citation type="submission" date="2019-08" db="EMBL/GenBank/DDBJ databases">
        <authorList>
            <person name="Kucharzyk K."/>
            <person name="Murdoch R.W."/>
            <person name="Higgins S."/>
            <person name="Loffler F."/>
        </authorList>
    </citation>
    <scope>NUCLEOTIDE SEQUENCE</scope>
</reference>
<feature type="compositionally biased region" description="Basic and acidic residues" evidence="1">
    <location>
        <begin position="68"/>
        <end position="86"/>
    </location>
</feature>
<gene>
    <name evidence="2" type="ORF">SDC9_190071</name>
</gene>
<feature type="compositionally biased region" description="Basic and acidic residues" evidence="1">
    <location>
        <begin position="38"/>
        <end position="50"/>
    </location>
</feature>
<dbReference type="AlphaFoldDB" id="A0A645I222"/>
<proteinExistence type="predicted"/>
<accession>A0A645I222</accession>
<evidence type="ECO:0000313" key="2">
    <source>
        <dbReference type="EMBL" id="MPN42514.1"/>
    </source>
</evidence>
<protein>
    <submittedName>
        <fullName evidence="2">Uncharacterized protein</fullName>
    </submittedName>
</protein>
<dbReference type="EMBL" id="VSSQ01100297">
    <property type="protein sequence ID" value="MPN42514.1"/>
    <property type="molecule type" value="Genomic_DNA"/>
</dbReference>
<name>A0A645I222_9ZZZZ</name>
<organism evidence="2">
    <name type="scientific">bioreactor metagenome</name>
    <dbReference type="NCBI Taxonomy" id="1076179"/>
    <lineage>
        <taxon>unclassified sequences</taxon>
        <taxon>metagenomes</taxon>
        <taxon>ecological metagenomes</taxon>
    </lineage>
</organism>
<feature type="region of interest" description="Disordered" evidence="1">
    <location>
        <begin position="1"/>
        <end position="144"/>
    </location>
</feature>